<dbReference type="Proteomes" id="UP000298805">
    <property type="component" value="Chromosome"/>
</dbReference>
<dbReference type="EMBL" id="RJVK01000002">
    <property type="protein sequence ID" value="ROR40242.1"/>
    <property type="molecule type" value="Genomic_DNA"/>
</dbReference>
<keyword evidence="5" id="KW-1185">Reference proteome</keyword>
<dbReference type="InterPro" id="IPR022572">
    <property type="entry name" value="DNA_rep/recomb_RecO_N"/>
</dbReference>
<dbReference type="Pfam" id="PF13114">
    <property type="entry name" value="RecO_N_2"/>
    <property type="match status" value="1"/>
</dbReference>
<proteinExistence type="predicted"/>
<evidence type="ECO:0000313" key="4">
    <source>
        <dbReference type="Proteomes" id="UP000272781"/>
    </source>
</evidence>
<evidence type="ECO:0000259" key="1">
    <source>
        <dbReference type="Pfam" id="PF13114"/>
    </source>
</evidence>
<dbReference type="EMBL" id="CP027432">
    <property type="protein sequence ID" value="QCI27579.1"/>
    <property type="molecule type" value="Genomic_DNA"/>
</dbReference>
<reference evidence="5" key="1">
    <citation type="submission" date="2018-03" db="EMBL/GenBank/DDBJ databases">
        <title>A comparative analysis of the Nautiliaceae.</title>
        <authorList>
            <person name="Grosche A."/>
            <person name="Smedile F."/>
            <person name="Vetriani C."/>
        </authorList>
    </citation>
    <scope>NUCLEOTIDE SEQUENCE [LARGE SCALE GENOMIC DNA]</scope>
    <source>
        <strain evidence="5">TB6</strain>
    </source>
</reference>
<evidence type="ECO:0000313" key="5">
    <source>
        <dbReference type="Proteomes" id="UP000298805"/>
    </source>
</evidence>
<accession>A0AAJ4RD91</accession>
<feature type="domain" description="DNA replication/recombination mediator RecO N-terminal" evidence="1">
    <location>
        <begin position="1"/>
        <end position="71"/>
    </location>
</feature>
<gene>
    <name evidence="2" type="primary">recO</name>
    <name evidence="2" type="ORF">C6V80_00955</name>
    <name evidence="3" type="ORF">EDC58_1231</name>
</gene>
<dbReference type="Proteomes" id="UP000272781">
    <property type="component" value="Unassembled WGS sequence"/>
</dbReference>
<dbReference type="AlphaFoldDB" id="A0AAJ4RD91"/>
<evidence type="ECO:0000313" key="3">
    <source>
        <dbReference type="EMBL" id="ROR40242.1"/>
    </source>
</evidence>
<dbReference type="NCBIfam" id="NF010483">
    <property type="entry name" value="PRK13908.1"/>
    <property type="match status" value="1"/>
</dbReference>
<protein>
    <submittedName>
        <fullName evidence="3">RecO-like protein</fullName>
    </submittedName>
    <submittedName>
        <fullName evidence="2">Recombination protein RecO</fullName>
    </submittedName>
</protein>
<reference evidence="3 4" key="2">
    <citation type="submission" date="2018-11" db="EMBL/GenBank/DDBJ databases">
        <title>Genomic Encyclopedia of Type Strains, Phase IV (KMG-IV): sequencing the most valuable type-strain genomes for metagenomic binning, comparative biology and taxonomic classification.</title>
        <authorList>
            <person name="Goeker M."/>
        </authorList>
    </citation>
    <scope>NUCLEOTIDE SEQUENCE [LARGE SCALE GENOMIC DNA]</scope>
    <source>
        <strain evidence="3 4">DSM 27783</strain>
    </source>
</reference>
<organism evidence="3 4">
    <name type="scientific">Caminibacter pacificus</name>
    <dbReference type="NCBI Taxonomy" id="1424653"/>
    <lineage>
        <taxon>Bacteria</taxon>
        <taxon>Pseudomonadati</taxon>
        <taxon>Campylobacterota</taxon>
        <taxon>Epsilonproteobacteria</taxon>
        <taxon>Nautiliales</taxon>
        <taxon>Nautiliaceae</taxon>
        <taxon>Caminibacter</taxon>
    </lineage>
</organism>
<name>A0AAJ4RD91_9BACT</name>
<reference evidence="2" key="3">
    <citation type="submission" date="2019-06" db="EMBL/GenBank/DDBJ databases">
        <title>A comparative analysis of the Nautiliaceae.</title>
        <authorList>
            <person name="Grosche A."/>
            <person name="Smedile F."/>
            <person name="Vetriani C."/>
        </authorList>
    </citation>
    <scope>NUCLEOTIDE SEQUENCE</scope>
    <source>
        <strain evidence="2">TB6</strain>
    </source>
</reference>
<dbReference type="RefSeq" id="WP_123352622.1">
    <property type="nucleotide sequence ID" value="NZ_CP027432.2"/>
</dbReference>
<sequence>MRGFVLNTVRVRDEDLIVRILGEREVYTLYRFYGARHSYINVGNLIDFVIEESPKTTIKRLRNVVQLPFKFMFDLDKMLHYKIFVSLLNKHLQDVSKIDPFYFNWLKDITDVLHERDPKRLFIESYVKMIEKEGRLHDDFVCFLCESKVNEKVALARAFLPAHEKCIMSEGFEKEKISLLFKEKKSLLLDDNEIERLWRILNLGF</sequence>
<evidence type="ECO:0000313" key="2">
    <source>
        <dbReference type="EMBL" id="QCI27579.1"/>
    </source>
</evidence>